<name>J9G4M8_9ZZZZ</name>
<protein>
    <submittedName>
        <fullName evidence="1">Uncharacterized protein</fullName>
    </submittedName>
</protein>
<evidence type="ECO:0000313" key="1">
    <source>
        <dbReference type="EMBL" id="EJX01819.1"/>
    </source>
</evidence>
<gene>
    <name evidence="1" type="ORF">EVA_10074</name>
</gene>
<sequence length="34" mass="3857">MLPQISIRTIITQRHLILIGTSFFQLTSKIEIGS</sequence>
<organism evidence="1">
    <name type="scientific">gut metagenome</name>
    <dbReference type="NCBI Taxonomy" id="749906"/>
    <lineage>
        <taxon>unclassified sequences</taxon>
        <taxon>metagenomes</taxon>
        <taxon>organismal metagenomes</taxon>
    </lineage>
</organism>
<reference evidence="1" key="1">
    <citation type="journal article" date="2012" name="PLoS ONE">
        <title>Gene sets for utilization of primary and secondary nutrition supplies in the distal gut of endangered iberian lynx.</title>
        <authorList>
            <person name="Alcaide M."/>
            <person name="Messina E."/>
            <person name="Richter M."/>
            <person name="Bargiela R."/>
            <person name="Peplies J."/>
            <person name="Huws S.A."/>
            <person name="Newbold C.J."/>
            <person name="Golyshin P.N."/>
            <person name="Simon M.A."/>
            <person name="Lopez G."/>
            <person name="Yakimov M.M."/>
            <person name="Ferrer M."/>
        </authorList>
    </citation>
    <scope>NUCLEOTIDE SEQUENCE</scope>
</reference>
<proteinExistence type="predicted"/>
<comment type="caution">
    <text evidence="1">The sequence shown here is derived from an EMBL/GenBank/DDBJ whole genome shotgun (WGS) entry which is preliminary data.</text>
</comment>
<dbReference type="EMBL" id="AMCI01002804">
    <property type="protein sequence ID" value="EJX01819.1"/>
    <property type="molecule type" value="Genomic_DNA"/>
</dbReference>
<dbReference type="AlphaFoldDB" id="J9G4M8"/>
<accession>J9G4M8</accession>